<feature type="transmembrane region" description="Helical" evidence="7">
    <location>
        <begin position="70"/>
        <end position="98"/>
    </location>
</feature>
<dbReference type="PANTHER" id="PTHR30213:SF1">
    <property type="entry name" value="INNER MEMBRANE PROTEIN YHJD"/>
    <property type="match status" value="1"/>
</dbReference>
<feature type="region of interest" description="Disordered" evidence="6">
    <location>
        <begin position="338"/>
        <end position="362"/>
    </location>
</feature>
<dbReference type="PANTHER" id="PTHR30213">
    <property type="entry name" value="INNER MEMBRANE PROTEIN YHJD"/>
    <property type="match status" value="1"/>
</dbReference>
<dbReference type="Pfam" id="PF03631">
    <property type="entry name" value="Virul_fac_BrkB"/>
    <property type="match status" value="1"/>
</dbReference>
<keyword evidence="4 7" id="KW-1133">Transmembrane helix</keyword>
<sequence>MPCKSMGVLPRVCCVRHSTGPLDRLERVERGPMVAGAKRLYARIQSLIVRMQRLRVARVFVRYSEKNGPILAAGLSLAALYSVFAGLYVGFTIFGLYLKADPQLRDAVVNTVALSVPGLIDTGDGSGGAINIDALFTSSSLTWSGAIALAALLFTTLGWFGAARAAVRTVFDLPPDKTFFLLRKLRDLGLVVGFGAVTVLSAAISVFSTSALSFLLDLIGIDGHSGFADAAARVIGLTLVLVLDTIVLASLFRVLSGQRLPGRRLLTGSVLGALALGILKVLGATIIGGAGRNPLLASFAVIVGLLIWFGLVCQVLLISATWIAVDMADHGEDASSFARGGGVRVPPRPLRARRARAVGRAR</sequence>
<evidence type="ECO:0000256" key="4">
    <source>
        <dbReference type="ARBA" id="ARBA00022989"/>
    </source>
</evidence>
<keyword evidence="9" id="KW-1185">Reference proteome</keyword>
<protein>
    <submittedName>
        <fullName evidence="8">YihY/virulence factor BrkB family protein</fullName>
    </submittedName>
</protein>
<comment type="subcellular location">
    <subcellularLocation>
        <location evidence="1">Cell membrane</location>
        <topology evidence="1">Multi-pass membrane protein</topology>
    </subcellularLocation>
</comment>
<gene>
    <name evidence="8" type="ORF">FVP33_17610</name>
</gene>
<evidence type="ECO:0000256" key="1">
    <source>
        <dbReference type="ARBA" id="ARBA00004651"/>
    </source>
</evidence>
<dbReference type="GO" id="GO:0005886">
    <property type="term" value="C:plasma membrane"/>
    <property type="evidence" value="ECO:0007669"/>
    <property type="project" value="UniProtKB-SubCell"/>
</dbReference>
<evidence type="ECO:0000313" key="9">
    <source>
        <dbReference type="Proteomes" id="UP000321379"/>
    </source>
</evidence>
<organism evidence="8 9">
    <name type="scientific">Lacisediminihabitans profunda</name>
    <dbReference type="NCBI Taxonomy" id="2594790"/>
    <lineage>
        <taxon>Bacteria</taxon>
        <taxon>Bacillati</taxon>
        <taxon>Actinomycetota</taxon>
        <taxon>Actinomycetes</taxon>
        <taxon>Micrococcales</taxon>
        <taxon>Microbacteriaceae</taxon>
        <taxon>Lacisediminihabitans</taxon>
    </lineage>
</organism>
<evidence type="ECO:0000256" key="3">
    <source>
        <dbReference type="ARBA" id="ARBA00022692"/>
    </source>
</evidence>
<evidence type="ECO:0000256" key="5">
    <source>
        <dbReference type="ARBA" id="ARBA00023136"/>
    </source>
</evidence>
<keyword evidence="3 7" id="KW-0812">Transmembrane</keyword>
<comment type="caution">
    <text evidence="8">The sequence shown here is derived from an EMBL/GenBank/DDBJ whole genome shotgun (WGS) entry which is preliminary data.</text>
</comment>
<feature type="transmembrane region" description="Helical" evidence="7">
    <location>
        <begin position="143"/>
        <end position="167"/>
    </location>
</feature>
<dbReference type="AlphaFoldDB" id="A0A5C8ULY3"/>
<feature type="compositionally biased region" description="Basic residues" evidence="6">
    <location>
        <begin position="350"/>
        <end position="362"/>
    </location>
</feature>
<evidence type="ECO:0000256" key="7">
    <source>
        <dbReference type="SAM" id="Phobius"/>
    </source>
</evidence>
<evidence type="ECO:0000256" key="2">
    <source>
        <dbReference type="ARBA" id="ARBA00022475"/>
    </source>
</evidence>
<proteinExistence type="predicted"/>
<reference evidence="8 9" key="1">
    <citation type="submission" date="2019-08" db="EMBL/GenBank/DDBJ databases">
        <title>Bacterial whole genome sequence for Glaciihabitans sp. CHu50b-6-2.</title>
        <authorList>
            <person name="Jin L."/>
        </authorList>
    </citation>
    <scope>NUCLEOTIDE SEQUENCE [LARGE SCALE GENOMIC DNA]</scope>
    <source>
        <strain evidence="8 9">CHu50b-6-2</strain>
    </source>
</reference>
<dbReference type="Proteomes" id="UP000321379">
    <property type="component" value="Unassembled WGS sequence"/>
</dbReference>
<dbReference type="InterPro" id="IPR017039">
    <property type="entry name" value="Virul_fac_BrkB"/>
</dbReference>
<feature type="transmembrane region" description="Helical" evidence="7">
    <location>
        <begin position="266"/>
        <end position="290"/>
    </location>
</feature>
<evidence type="ECO:0000313" key="8">
    <source>
        <dbReference type="EMBL" id="TXN28290.1"/>
    </source>
</evidence>
<keyword evidence="2" id="KW-1003">Cell membrane</keyword>
<feature type="transmembrane region" description="Helical" evidence="7">
    <location>
        <begin position="188"/>
        <end position="214"/>
    </location>
</feature>
<dbReference type="EMBL" id="VRMG01000015">
    <property type="protein sequence ID" value="TXN28290.1"/>
    <property type="molecule type" value="Genomic_DNA"/>
</dbReference>
<accession>A0A5C8ULY3</accession>
<evidence type="ECO:0000256" key="6">
    <source>
        <dbReference type="SAM" id="MobiDB-lite"/>
    </source>
</evidence>
<name>A0A5C8ULY3_9MICO</name>
<feature type="transmembrane region" description="Helical" evidence="7">
    <location>
        <begin position="234"/>
        <end position="254"/>
    </location>
</feature>
<keyword evidence="5 7" id="KW-0472">Membrane</keyword>
<feature type="transmembrane region" description="Helical" evidence="7">
    <location>
        <begin position="296"/>
        <end position="318"/>
    </location>
</feature>